<dbReference type="InterPro" id="IPR036008">
    <property type="entry name" value="Aconitase_4Fe-4S_dom"/>
</dbReference>
<accession>A0A2Z6PQP0</accession>
<dbReference type="AlphaFoldDB" id="A0A2Z6PQP0"/>
<dbReference type="InterPro" id="IPR015931">
    <property type="entry name" value="Acnase/IPM_dHydase_lsu_aba_1/3"/>
</dbReference>
<proteinExistence type="predicted"/>
<keyword evidence="3" id="KW-1185">Reference proteome</keyword>
<organism evidence="2 3">
    <name type="scientific">Trifolium subterraneum</name>
    <name type="common">Subterranean clover</name>
    <dbReference type="NCBI Taxonomy" id="3900"/>
    <lineage>
        <taxon>Eukaryota</taxon>
        <taxon>Viridiplantae</taxon>
        <taxon>Streptophyta</taxon>
        <taxon>Embryophyta</taxon>
        <taxon>Tracheophyta</taxon>
        <taxon>Spermatophyta</taxon>
        <taxon>Magnoliopsida</taxon>
        <taxon>eudicotyledons</taxon>
        <taxon>Gunneridae</taxon>
        <taxon>Pentapetalae</taxon>
        <taxon>rosids</taxon>
        <taxon>fabids</taxon>
        <taxon>Fabales</taxon>
        <taxon>Fabaceae</taxon>
        <taxon>Papilionoideae</taxon>
        <taxon>50 kb inversion clade</taxon>
        <taxon>NPAAA clade</taxon>
        <taxon>Hologalegina</taxon>
        <taxon>IRL clade</taxon>
        <taxon>Trifolieae</taxon>
        <taxon>Trifolium</taxon>
    </lineage>
</organism>
<protein>
    <submittedName>
        <fullName evidence="2">Uncharacterized protein</fullName>
    </submittedName>
</protein>
<evidence type="ECO:0000313" key="2">
    <source>
        <dbReference type="EMBL" id="GAU49449.1"/>
    </source>
</evidence>
<dbReference type="SUPFAM" id="SSF53732">
    <property type="entry name" value="Aconitase iron-sulfur domain"/>
    <property type="match status" value="1"/>
</dbReference>
<evidence type="ECO:0000256" key="1">
    <source>
        <dbReference type="ARBA" id="ARBA00023004"/>
    </source>
</evidence>
<keyword evidence="1" id="KW-0408">Iron</keyword>
<dbReference type="EMBL" id="DF974566">
    <property type="protein sequence ID" value="GAU49449.1"/>
    <property type="molecule type" value="Genomic_DNA"/>
</dbReference>
<dbReference type="Gene3D" id="3.30.499.10">
    <property type="entry name" value="Aconitase, domain 3"/>
    <property type="match status" value="1"/>
</dbReference>
<reference evidence="3" key="1">
    <citation type="journal article" date="2017" name="Front. Plant Sci.">
        <title>Climate Clever Clovers: New Paradigm to Reduce the Environmental Footprint of Ruminants by Breeding Low Methanogenic Forages Utilizing Haplotype Variation.</title>
        <authorList>
            <person name="Kaur P."/>
            <person name="Appels R."/>
            <person name="Bayer P.E."/>
            <person name="Keeble-Gagnere G."/>
            <person name="Wang J."/>
            <person name="Hirakawa H."/>
            <person name="Shirasawa K."/>
            <person name="Vercoe P."/>
            <person name="Stefanova K."/>
            <person name="Durmic Z."/>
            <person name="Nichols P."/>
            <person name="Revell C."/>
            <person name="Isobe S.N."/>
            <person name="Edwards D."/>
            <person name="Erskine W."/>
        </authorList>
    </citation>
    <scope>NUCLEOTIDE SEQUENCE [LARGE SCALE GENOMIC DNA]</scope>
    <source>
        <strain evidence="3">cv. Daliak</strain>
    </source>
</reference>
<gene>
    <name evidence="2" type="ORF">TSUD_137930</name>
</gene>
<dbReference type="OrthoDB" id="1454746at2759"/>
<sequence length="121" mass="13177">MNSFSASPAKLQFGISQTSIQFRSSFNLGGFDTAHADASTDSHTTSAGAFGQFAIGVGNTDAAFILELLHFIKKTEDRKFLVSEKMLDTECFEGQTFYQVASGTQTKSPSWFQLYQVTVPG</sequence>
<dbReference type="Proteomes" id="UP000242715">
    <property type="component" value="Unassembled WGS sequence"/>
</dbReference>
<name>A0A2Z6PQP0_TRISU</name>
<evidence type="ECO:0000313" key="3">
    <source>
        <dbReference type="Proteomes" id="UP000242715"/>
    </source>
</evidence>